<dbReference type="GO" id="GO:0003729">
    <property type="term" value="F:mRNA binding"/>
    <property type="evidence" value="ECO:0007669"/>
    <property type="project" value="TreeGrafter"/>
</dbReference>
<evidence type="ECO:0000313" key="9">
    <source>
        <dbReference type="Proteomes" id="UP001324115"/>
    </source>
</evidence>
<dbReference type="PANTHER" id="PTHR12537">
    <property type="entry name" value="RNA BINDING PROTEIN PUMILIO-RELATED"/>
    <property type="match status" value="1"/>
</dbReference>
<comment type="caution">
    <text evidence="8">The sequence shown here is derived from an EMBL/GenBank/DDBJ whole genome shotgun (WGS) entry which is preliminary data.</text>
</comment>
<evidence type="ECO:0000256" key="6">
    <source>
        <dbReference type="SAM" id="MobiDB-lite"/>
    </source>
</evidence>
<accession>A0AAN7E168</accession>
<feature type="domain" description="PUM-HD" evidence="7">
    <location>
        <begin position="368"/>
        <end position="713"/>
    </location>
</feature>
<dbReference type="PROSITE" id="PS50303">
    <property type="entry name" value="PUM_HD"/>
    <property type="match status" value="1"/>
</dbReference>
<dbReference type="AlphaFoldDB" id="A0AAN7E168"/>
<proteinExistence type="predicted"/>
<evidence type="ECO:0000256" key="1">
    <source>
        <dbReference type="ARBA" id="ARBA00022737"/>
    </source>
</evidence>
<keyword evidence="9" id="KW-1185">Reference proteome</keyword>
<evidence type="ECO:0000256" key="4">
    <source>
        <dbReference type="ARBA" id="ARBA00058490"/>
    </source>
</evidence>
<dbReference type="GO" id="GO:0006417">
    <property type="term" value="P:regulation of translation"/>
    <property type="evidence" value="ECO:0007669"/>
    <property type="project" value="UniProtKB-KW"/>
</dbReference>
<dbReference type="InterPro" id="IPR016024">
    <property type="entry name" value="ARM-type_fold"/>
</dbReference>
<feature type="repeat" description="Pumilio" evidence="5">
    <location>
        <begin position="508"/>
        <end position="543"/>
    </location>
</feature>
<evidence type="ECO:0000256" key="5">
    <source>
        <dbReference type="PROSITE-ProRule" id="PRU00317"/>
    </source>
</evidence>
<feature type="repeat" description="Pumilio" evidence="5">
    <location>
        <begin position="580"/>
        <end position="615"/>
    </location>
</feature>
<evidence type="ECO:0000256" key="2">
    <source>
        <dbReference type="ARBA" id="ARBA00022845"/>
    </source>
</evidence>
<dbReference type="InterPro" id="IPR011989">
    <property type="entry name" value="ARM-like"/>
</dbReference>
<keyword evidence="1" id="KW-0677">Repeat</keyword>
<dbReference type="CDD" id="cd07920">
    <property type="entry name" value="Pumilio"/>
    <property type="match status" value="1"/>
</dbReference>
<feature type="repeat" description="Pumilio" evidence="5">
    <location>
        <begin position="432"/>
        <end position="467"/>
    </location>
</feature>
<dbReference type="Pfam" id="PF00806">
    <property type="entry name" value="PUF"/>
    <property type="match status" value="8"/>
</dbReference>
<dbReference type="SMART" id="SM00025">
    <property type="entry name" value="Pumilio"/>
    <property type="match status" value="8"/>
</dbReference>
<evidence type="ECO:0000259" key="7">
    <source>
        <dbReference type="PROSITE" id="PS50303"/>
    </source>
</evidence>
<feature type="repeat" description="Pumilio" evidence="5">
    <location>
        <begin position="468"/>
        <end position="506"/>
    </location>
</feature>
<dbReference type="PANTHER" id="PTHR12537:SF138">
    <property type="entry name" value="PUMILIO HOMOLOG 7, CHLOROPLASTIC-RELATED"/>
    <property type="match status" value="1"/>
</dbReference>
<feature type="repeat" description="Pumilio" evidence="5">
    <location>
        <begin position="651"/>
        <end position="688"/>
    </location>
</feature>
<dbReference type="FunFam" id="1.25.10.10:FF:000237">
    <property type="entry name" value="Pumilio homolog 9"/>
    <property type="match status" value="1"/>
</dbReference>
<comment type="function">
    <text evidence="4">Sequence-specific RNA-binding protein that regulates translation and mRNA stability by binding the 3'-UTR of target mRNAs.</text>
</comment>
<keyword evidence="2" id="KW-0810">Translation regulation</keyword>
<dbReference type="Gene3D" id="1.25.10.10">
    <property type="entry name" value="Leucine-rich Repeat Variant"/>
    <property type="match status" value="1"/>
</dbReference>
<feature type="repeat" description="Pumilio" evidence="5">
    <location>
        <begin position="396"/>
        <end position="431"/>
    </location>
</feature>
<evidence type="ECO:0000256" key="3">
    <source>
        <dbReference type="ARBA" id="ARBA00022884"/>
    </source>
</evidence>
<reference evidence="8 9" key="1">
    <citation type="journal article" date="2023" name="G3 (Bethesda)">
        <title>A haplotype-resolved chromosome-scale genome for Quercus rubra L. provides insights into the genetics of adaptive traits for red oak species.</title>
        <authorList>
            <person name="Kapoor B."/>
            <person name="Jenkins J."/>
            <person name="Schmutz J."/>
            <person name="Zhebentyayeva T."/>
            <person name="Kuelheim C."/>
            <person name="Coggeshall M."/>
            <person name="Heim C."/>
            <person name="Lasky J.R."/>
            <person name="Leites L."/>
            <person name="Islam-Faridi N."/>
            <person name="Romero-Severson J."/>
            <person name="DeLeo V.L."/>
            <person name="Lucas S.M."/>
            <person name="Lazic D."/>
            <person name="Gailing O."/>
            <person name="Carlson J."/>
            <person name="Staton M."/>
        </authorList>
    </citation>
    <scope>NUCLEOTIDE SEQUENCE [LARGE SCALE GENOMIC DNA]</scope>
    <source>
        <strain evidence="8">Pseudo-F2</strain>
    </source>
</reference>
<dbReference type="GO" id="GO:0005737">
    <property type="term" value="C:cytoplasm"/>
    <property type="evidence" value="ECO:0007669"/>
    <property type="project" value="TreeGrafter"/>
</dbReference>
<dbReference type="EMBL" id="JAXUIC010000012">
    <property type="protein sequence ID" value="KAK4559702.1"/>
    <property type="molecule type" value="Genomic_DNA"/>
</dbReference>
<dbReference type="InterPro" id="IPR033712">
    <property type="entry name" value="Pumilio_RNA-bd"/>
</dbReference>
<name>A0AAN7E168_QUERU</name>
<keyword evidence="3" id="KW-0694">RNA-binding</keyword>
<protein>
    <recommendedName>
        <fullName evidence="7">PUM-HD domain-containing protein</fullName>
    </recommendedName>
</protein>
<dbReference type="SUPFAM" id="SSF48371">
    <property type="entry name" value="ARM repeat"/>
    <property type="match status" value="1"/>
</dbReference>
<feature type="region of interest" description="Disordered" evidence="6">
    <location>
        <begin position="68"/>
        <end position="87"/>
    </location>
</feature>
<dbReference type="InterPro" id="IPR001313">
    <property type="entry name" value="Pumilio_RNA-bd_rpt"/>
</dbReference>
<sequence length="713" mass="79880">MFKIGEKDRRVRENMKRNGEVEMLLNEIPNLNVSSSPRQFVNGSTMSRVSLQSELSSLSSSFSNGFCSSEDGSPYHQTPSTHYLNHHHHHLNGNARLAEDDMGGLSETFHRMHIGDEQRDRFHGVGFGDCSFGGGGGGGSGKRGEFEGFSNGFEGFEASHHGVPMNFNDNMRLKLLALQGGYRESDSMGSYLSYNQSNGLCSGSGCNKNRMNYLMQNRNEHGSGCYYNRGVQLQNPGTIRPYLNDASISISLPRREMDSNRFSEGMEPWSSSQLMNHPKLASNVNNSFNGRTKAIPNSTVPHSIMSMKGASGIEAFTCEDNFILQGNSLSYAINKKSNTSRDHKKNSHIEIAAQSQRGKSSELDSYSSIGRICENGLSLSSDYPLPLTPTFSSLAEVQGSIYFMAKDQYGCRFLQKVFDEGTFQDVEIVFEEIIGHIVELMMDPFGNYLVQKLLDVCNEEQRMQIVLMVTNEPGKLVRISLHTHGTRVVQKLVETIKTKNQISLVKSALEPGFLDLIKDLNGNHVIQRCLQCLSYEDNKFIFVAAARFCVDIATHRHGCCVLQRCIACSIGEYQDKLVSEISRNGLLLAQDPFGNYVIQYIIELKIPSVSVKLISQFKGNYVPLSMQKFSSHVVEKCLKHFEETRPRIIRELLSVSHFEQLLQDPYANYVIQSALAVTKGPLHASLVEAVRAHMILRTSPYCKRIFTRKLLKK</sequence>
<dbReference type="Proteomes" id="UP001324115">
    <property type="component" value="Unassembled WGS sequence"/>
</dbReference>
<gene>
    <name evidence="8" type="ORF">RGQ29_008770</name>
</gene>
<evidence type="ECO:0000313" key="8">
    <source>
        <dbReference type="EMBL" id="KAK4559702.1"/>
    </source>
</evidence>
<dbReference type="PROSITE" id="PS50302">
    <property type="entry name" value="PUM"/>
    <property type="match status" value="6"/>
</dbReference>
<organism evidence="8 9">
    <name type="scientific">Quercus rubra</name>
    <name type="common">Northern red oak</name>
    <name type="synonym">Quercus borealis</name>
    <dbReference type="NCBI Taxonomy" id="3512"/>
    <lineage>
        <taxon>Eukaryota</taxon>
        <taxon>Viridiplantae</taxon>
        <taxon>Streptophyta</taxon>
        <taxon>Embryophyta</taxon>
        <taxon>Tracheophyta</taxon>
        <taxon>Spermatophyta</taxon>
        <taxon>Magnoliopsida</taxon>
        <taxon>eudicotyledons</taxon>
        <taxon>Gunneridae</taxon>
        <taxon>Pentapetalae</taxon>
        <taxon>rosids</taxon>
        <taxon>fabids</taxon>
        <taxon>Fagales</taxon>
        <taxon>Fagaceae</taxon>
        <taxon>Quercus</taxon>
    </lineage>
</organism>
<dbReference type="InterPro" id="IPR033133">
    <property type="entry name" value="PUM-HD"/>
</dbReference>